<reference evidence="1" key="2">
    <citation type="journal article" date="2015" name="Fish Shellfish Immunol.">
        <title>Early steps in the European eel (Anguilla anguilla)-Vibrio vulnificus interaction in the gills: Role of the RtxA13 toxin.</title>
        <authorList>
            <person name="Callol A."/>
            <person name="Pajuelo D."/>
            <person name="Ebbesson L."/>
            <person name="Teles M."/>
            <person name="MacKenzie S."/>
            <person name="Amaro C."/>
        </authorList>
    </citation>
    <scope>NUCLEOTIDE SEQUENCE</scope>
</reference>
<reference evidence="1" key="1">
    <citation type="submission" date="2014-11" db="EMBL/GenBank/DDBJ databases">
        <authorList>
            <person name="Amaro Gonzalez C."/>
        </authorList>
    </citation>
    <scope>NUCLEOTIDE SEQUENCE</scope>
</reference>
<proteinExistence type="predicted"/>
<accession>A0A0E9XJ46</accession>
<name>A0A0E9XJ46_ANGAN</name>
<sequence length="62" mass="7063">MCSYCQIQVSAPILPASLLRRVPVGNRSFWCCITVQNIHCHYSVFSHLVMSLNEFSETFLNA</sequence>
<dbReference type="AlphaFoldDB" id="A0A0E9XJ46"/>
<protein>
    <submittedName>
        <fullName evidence="1">Uncharacterized protein</fullName>
    </submittedName>
</protein>
<dbReference type="EMBL" id="GBXM01006737">
    <property type="protein sequence ID" value="JAI01841.1"/>
    <property type="molecule type" value="Transcribed_RNA"/>
</dbReference>
<evidence type="ECO:0000313" key="1">
    <source>
        <dbReference type="EMBL" id="JAI01841.1"/>
    </source>
</evidence>
<organism evidence="1">
    <name type="scientific">Anguilla anguilla</name>
    <name type="common">European freshwater eel</name>
    <name type="synonym">Muraena anguilla</name>
    <dbReference type="NCBI Taxonomy" id="7936"/>
    <lineage>
        <taxon>Eukaryota</taxon>
        <taxon>Metazoa</taxon>
        <taxon>Chordata</taxon>
        <taxon>Craniata</taxon>
        <taxon>Vertebrata</taxon>
        <taxon>Euteleostomi</taxon>
        <taxon>Actinopterygii</taxon>
        <taxon>Neopterygii</taxon>
        <taxon>Teleostei</taxon>
        <taxon>Anguilliformes</taxon>
        <taxon>Anguillidae</taxon>
        <taxon>Anguilla</taxon>
    </lineage>
</organism>